<accession>A0A2H3C6I4</accession>
<reference evidence="2" key="1">
    <citation type="journal article" date="2017" name="Nat. Ecol. Evol.">
        <title>Genome expansion and lineage-specific genetic innovations in the forest pathogenic fungi Armillaria.</title>
        <authorList>
            <person name="Sipos G."/>
            <person name="Prasanna A.N."/>
            <person name="Walter M.C."/>
            <person name="O'Connor E."/>
            <person name="Balint B."/>
            <person name="Krizsan K."/>
            <person name="Kiss B."/>
            <person name="Hess J."/>
            <person name="Varga T."/>
            <person name="Slot J."/>
            <person name="Riley R."/>
            <person name="Boka B."/>
            <person name="Rigling D."/>
            <person name="Barry K."/>
            <person name="Lee J."/>
            <person name="Mihaltcheva S."/>
            <person name="LaButti K."/>
            <person name="Lipzen A."/>
            <person name="Waldron R."/>
            <person name="Moloney N.M."/>
            <person name="Sperisen C."/>
            <person name="Kredics L."/>
            <person name="Vagvoelgyi C."/>
            <person name="Patrignani A."/>
            <person name="Fitzpatrick D."/>
            <person name="Nagy I."/>
            <person name="Doyle S."/>
            <person name="Anderson J.B."/>
            <person name="Grigoriev I.V."/>
            <person name="Gueldener U."/>
            <person name="Muensterkoetter M."/>
            <person name="Nagy L.G."/>
        </authorList>
    </citation>
    <scope>NUCLEOTIDE SEQUENCE [LARGE SCALE GENOMIC DNA]</scope>
    <source>
        <strain evidence="2">28-4</strain>
    </source>
</reference>
<protein>
    <submittedName>
        <fullName evidence="1">Uncharacterized protein</fullName>
    </submittedName>
</protein>
<keyword evidence="2" id="KW-1185">Reference proteome</keyword>
<dbReference type="Proteomes" id="UP000218334">
    <property type="component" value="Unassembled WGS sequence"/>
</dbReference>
<organism evidence="1 2">
    <name type="scientific">Armillaria solidipes</name>
    <dbReference type="NCBI Taxonomy" id="1076256"/>
    <lineage>
        <taxon>Eukaryota</taxon>
        <taxon>Fungi</taxon>
        <taxon>Dikarya</taxon>
        <taxon>Basidiomycota</taxon>
        <taxon>Agaricomycotina</taxon>
        <taxon>Agaricomycetes</taxon>
        <taxon>Agaricomycetidae</taxon>
        <taxon>Agaricales</taxon>
        <taxon>Marasmiineae</taxon>
        <taxon>Physalacriaceae</taxon>
        <taxon>Armillaria</taxon>
    </lineage>
</organism>
<evidence type="ECO:0000313" key="2">
    <source>
        <dbReference type="Proteomes" id="UP000218334"/>
    </source>
</evidence>
<proteinExistence type="predicted"/>
<name>A0A2H3C6I4_9AGAR</name>
<sequence length="154" mass="16244">MSTSQIYYSDGSGICHRETESLRSGVRSSSSLRGTLVNEIVGCTTSAMSSDGTALDSETLKTGNALPPGTIAFLRDSGISLCRLAALCEALVKVVRTGSFIAGKQKLRARFEIVVPELLPGIILVVVLIPESACSRRNYLGVGRNSQLVVSPGI</sequence>
<evidence type="ECO:0000313" key="1">
    <source>
        <dbReference type="EMBL" id="PBK78675.1"/>
    </source>
</evidence>
<dbReference type="EMBL" id="KZ293415">
    <property type="protein sequence ID" value="PBK78675.1"/>
    <property type="molecule type" value="Genomic_DNA"/>
</dbReference>
<gene>
    <name evidence="1" type="ORF">ARMSODRAFT_1031008</name>
</gene>
<dbReference type="AlphaFoldDB" id="A0A2H3C6I4"/>